<dbReference type="Proteomes" id="UP000824048">
    <property type="component" value="Unassembled WGS sequence"/>
</dbReference>
<reference evidence="1" key="1">
    <citation type="journal article" date="2021" name="PeerJ">
        <title>Extensive microbial diversity within the chicken gut microbiome revealed by metagenomics and culture.</title>
        <authorList>
            <person name="Gilroy R."/>
            <person name="Ravi A."/>
            <person name="Getino M."/>
            <person name="Pursley I."/>
            <person name="Horton D.L."/>
            <person name="Alikhan N.F."/>
            <person name="Baker D."/>
            <person name="Gharbi K."/>
            <person name="Hall N."/>
            <person name="Watson M."/>
            <person name="Adriaenssens E.M."/>
            <person name="Foster-Nyarko E."/>
            <person name="Jarju S."/>
            <person name="Secka A."/>
            <person name="Antonio M."/>
            <person name="Oren A."/>
            <person name="Chaudhuri R.R."/>
            <person name="La Ragione R."/>
            <person name="Hildebrand F."/>
            <person name="Pallen M.J."/>
        </authorList>
    </citation>
    <scope>NUCLEOTIDE SEQUENCE</scope>
    <source>
        <strain evidence="1">ChiSxjej1B13-11774</strain>
    </source>
</reference>
<proteinExistence type="predicted"/>
<dbReference type="EMBL" id="DXBP01000026">
    <property type="protein sequence ID" value="HIZ41636.1"/>
    <property type="molecule type" value="Genomic_DNA"/>
</dbReference>
<accession>A0A9D2ER08</accession>
<evidence type="ECO:0000313" key="2">
    <source>
        <dbReference type="Proteomes" id="UP000824048"/>
    </source>
</evidence>
<evidence type="ECO:0000313" key="1">
    <source>
        <dbReference type="EMBL" id="HIZ41636.1"/>
    </source>
</evidence>
<sequence>MKKPQDANTAADQQPAGKTFTFTDPEIIKIAEALSDARLAGRIHGGDTITADVKAMLKEDAAFINLFGFTNRDAMETAYIIRRSLDNPLAVHRIMKWAFAVEEVQRKKARQTGEE</sequence>
<name>A0A9D2ER08_9FIRM</name>
<reference evidence="1" key="2">
    <citation type="submission" date="2021-04" db="EMBL/GenBank/DDBJ databases">
        <authorList>
            <person name="Gilroy R."/>
        </authorList>
    </citation>
    <scope>NUCLEOTIDE SEQUENCE</scope>
    <source>
        <strain evidence="1">ChiSxjej1B13-11774</strain>
    </source>
</reference>
<comment type="caution">
    <text evidence="1">The sequence shown here is derived from an EMBL/GenBank/DDBJ whole genome shotgun (WGS) entry which is preliminary data.</text>
</comment>
<gene>
    <name evidence="1" type="ORF">H9811_03620</name>
</gene>
<protein>
    <submittedName>
        <fullName evidence="1">Uncharacterized protein</fullName>
    </submittedName>
</protein>
<organism evidence="1 2">
    <name type="scientific">Candidatus Gemmiger excrementigallinarum</name>
    <dbReference type="NCBI Taxonomy" id="2838609"/>
    <lineage>
        <taxon>Bacteria</taxon>
        <taxon>Bacillati</taxon>
        <taxon>Bacillota</taxon>
        <taxon>Clostridia</taxon>
        <taxon>Eubacteriales</taxon>
        <taxon>Gemmiger</taxon>
    </lineage>
</organism>
<dbReference type="AlphaFoldDB" id="A0A9D2ER08"/>